<evidence type="ECO:0000313" key="3">
    <source>
        <dbReference type="Proteomes" id="UP000663868"/>
    </source>
</evidence>
<organism evidence="2 3">
    <name type="scientific">Adineta steineri</name>
    <dbReference type="NCBI Taxonomy" id="433720"/>
    <lineage>
        <taxon>Eukaryota</taxon>
        <taxon>Metazoa</taxon>
        <taxon>Spiralia</taxon>
        <taxon>Gnathifera</taxon>
        <taxon>Rotifera</taxon>
        <taxon>Eurotatoria</taxon>
        <taxon>Bdelloidea</taxon>
        <taxon>Adinetida</taxon>
        <taxon>Adinetidae</taxon>
        <taxon>Adineta</taxon>
    </lineage>
</organism>
<keyword evidence="1" id="KW-0732">Signal</keyword>
<dbReference type="EMBL" id="CAJOBB010000820">
    <property type="protein sequence ID" value="CAF3758293.1"/>
    <property type="molecule type" value="Genomic_DNA"/>
</dbReference>
<feature type="chain" id="PRO_5032432539" evidence="1">
    <location>
        <begin position="21"/>
        <end position="166"/>
    </location>
</feature>
<evidence type="ECO:0000256" key="1">
    <source>
        <dbReference type="SAM" id="SignalP"/>
    </source>
</evidence>
<name>A0A818YP36_9BILA</name>
<accession>A0A818YP36</accession>
<sequence>MNNKILISIAFLLVIAGATARECYKCTACPKPFEGNEAGVSKVTKTISLIGNIESRDDGGADCKPVDKYTFCCKGNLCNGATTGTWSAKLLIGNGITVNKKQLPGVLQSPRARKIVVIPYQKWIFYDARRFGHFNQFSTDIGCEIISNKGVGVGNTEEETRISTNI</sequence>
<evidence type="ECO:0000313" key="2">
    <source>
        <dbReference type="EMBL" id="CAF3758293.1"/>
    </source>
</evidence>
<proteinExistence type="predicted"/>
<dbReference type="Proteomes" id="UP000663868">
    <property type="component" value="Unassembled WGS sequence"/>
</dbReference>
<dbReference type="AlphaFoldDB" id="A0A818YP36"/>
<feature type="signal peptide" evidence="1">
    <location>
        <begin position="1"/>
        <end position="20"/>
    </location>
</feature>
<protein>
    <submittedName>
        <fullName evidence="2">Uncharacterized protein</fullName>
    </submittedName>
</protein>
<gene>
    <name evidence="2" type="ORF">KXQ929_LOCUS14646</name>
</gene>
<reference evidence="2" key="1">
    <citation type="submission" date="2021-02" db="EMBL/GenBank/DDBJ databases">
        <authorList>
            <person name="Nowell W R."/>
        </authorList>
    </citation>
    <scope>NUCLEOTIDE SEQUENCE</scope>
</reference>
<comment type="caution">
    <text evidence="2">The sequence shown here is derived from an EMBL/GenBank/DDBJ whole genome shotgun (WGS) entry which is preliminary data.</text>
</comment>